<dbReference type="RefSeq" id="WP_249055416.1">
    <property type="nucleotide sequence ID" value="NZ_JALZWP010000001.1"/>
</dbReference>
<accession>A0ABT0LX83</accession>
<dbReference type="EMBL" id="JALZWP010000001">
    <property type="protein sequence ID" value="MCL1627230.1"/>
    <property type="molecule type" value="Genomic_DNA"/>
</dbReference>
<comment type="caution">
    <text evidence="1">The sequence shown here is derived from an EMBL/GenBank/DDBJ whole genome shotgun (WGS) entry which is preliminary data.</text>
</comment>
<protein>
    <submittedName>
        <fullName evidence="1">Uncharacterized protein</fullName>
    </submittedName>
</protein>
<evidence type="ECO:0000313" key="1">
    <source>
        <dbReference type="EMBL" id="MCL1627230.1"/>
    </source>
</evidence>
<evidence type="ECO:0000313" key="2">
    <source>
        <dbReference type="Proteomes" id="UP001202550"/>
    </source>
</evidence>
<gene>
    <name evidence="1" type="ORF">M3N55_00655</name>
</gene>
<keyword evidence="2" id="KW-1185">Reference proteome</keyword>
<name>A0ABT0LX83_9RHOB</name>
<sequence>MFDDTTLETLYGDPVLAHNAVVAALACKALEKICKDSSDECESRRVACSAARKAERILQRSKMARF</sequence>
<reference evidence="1 2" key="1">
    <citation type="submission" date="2022-05" db="EMBL/GenBank/DDBJ databases">
        <title>Seasonal and diel survey of microbial diversity of the Tyrrhenian coast.</title>
        <authorList>
            <person name="Gattoni G."/>
            <person name="Corral P."/>
        </authorList>
    </citation>
    <scope>NUCLEOTIDE SEQUENCE [LARGE SCALE GENOMIC DNA]</scope>
    <source>
        <strain evidence="1 2">V10</strain>
    </source>
</reference>
<organism evidence="1 2">
    <name type="scientific">Roseinatronobacter domitianus</name>
    <dbReference type="NCBI Taxonomy" id="2940293"/>
    <lineage>
        <taxon>Bacteria</taxon>
        <taxon>Pseudomonadati</taxon>
        <taxon>Pseudomonadota</taxon>
        <taxon>Alphaproteobacteria</taxon>
        <taxon>Rhodobacterales</taxon>
        <taxon>Paracoccaceae</taxon>
        <taxon>Roseinatronobacter</taxon>
    </lineage>
</organism>
<proteinExistence type="predicted"/>
<dbReference type="Proteomes" id="UP001202550">
    <property type="component" value="Unassembled WGS sequence"/>
</dbReference>